<evidence type="ECO:0000313" key="8">
    <source>
        <dbReference type="Proteomes" id="UP000317494"/>
    </source>
</evidence>
<evidence type="ECO:0000259" key="5">
    <source>
        <dbReference type="PROSITE" id="PS50275"/>
    </source>
</evidence>
<evidence type="ECO:0000313" key="6">
    <source>
        <dbReference type="EMBL" id="TPX38607.1"/>
    </source>
</evidence>
<evidence type="ECO:0000256" key="1">
    <source>
        <dbReference type="ARBA" id="ARBA00004308"/>
    </source>
</evidence>
<feature type="domain" description="SAC" evidence="5">
    <location>
        <begin position="149"/>
        <end position="540"/>
    </location>
</feature>
<dbReference type="AlphaFoldDB" id="A0A507CQA3"/>
<comment type="caution">
    <text evidence="7">The sequence shown here is derived from an EMBL/GenBank/DDBJ whole genome shotgun (WGS) entry which is preliminary data.</text>
</comment>
<reference evidence="8 9" key="1">
    <citation type="journal article" date="2019" name="Sci. Rep.">
        <title>Comparative genomics of chytrid fungi reveal insights into the obligate biotrophic and pathogenic lifestyle of Synchytrium endobioticum.</title>
        <authorList>
            <person name="van de Vossenberg B.T.L.H."/>
            <person name="Warris S."/>
            <person name="Nguyen H.D.T."/>
            <person name="van Gent-Pelzer M.P.E."/>
            <person name="Joly D.L."/>
            <person name="van de Geest H.C."/>
            <person name="Bonants P.J.M."/>
            <person name="Smith D.S."/>
            <person name="Levesque C.A."/>
            <person name="van der Lee T.A.J."/>
        </authorList>
    </citation>
    <scope>NUCLEOTIDE SEQUENCE [LARGE SCALE GENOMIC DNA]</scope>
    <source>
        <strain evidence="7 9">LEV6574</strain>
        <strain evidence="6 8">MB42</strain>
    </source>
</reference>
<dbReference type="GO" id="GO:0046856">
    <property type="term" value="P:phosphatidylinositol dephosphorylation"/>
    <property type="evidence" value="ECO:0007669"/>
    <property type="project" value="InterPro"/>
</dbReference>
<dbReference type="EMBL" id="QEAM01000329">
    <property type="protein sequence ID" value="TPX41322.1"/>
    <property type="molecule type" value="Genomic_DNA"/>
</dbReference>
<dbReference type="OrthoDB" id="405996at2759"/>
<feature type="compositionally biased region" description="Basic and acidic residues" evidence="4">
    <location>
        <begin position="721"/>
        <end position="735"/>
    </location>
</feature>
<feature type="region of interest" description="Disordered" evidence="4">
    <location>
        <begin position="716"/>
        <end position="735"/>
    </location>
</feature>
<organism evidence="7 9">
    <name type="scientific">Synchytrium endobioticum</name>
    <dbReference type="NCBI Taxonomy" id="286115"/>
    <lineage>
        <taxon>Eukaryota</taxon>
        <taxon>Fungi</taxon>
        <taxon>Fungi incertae sedis</taxon>
        <taxon>Chytridiomycota</taxon>
        <taxon>Chytridiomycota incertae sedis</taxon>
        <taxon>Chytridiomycetes</taxon>
        <taxon>Synchytriales</taxon>
        <taxon>Synchytriaceae</taxon>
        <taxon>Synchytrium</taxon>
    </lineage>
</organism>
<evidence type="ECO:0000313" key="9">
    <source>
        <dbReference type="Proteomes" id="UP000320475"/>
    </source>
</evidence>
<dbReference type="Proteomes" id="UP000317494">
    <property type="component" value="Unassembled WGS sequence"/>
</dbReference>
<dbReference type="PROSITE" id="PS50275">
    <property type="entry name" value="SAC"/>
    <property type="match status" value="1"/>
</dbReference>
<keyword evidence="3" id="KW-0472">Membrane</keyword>
<keyword evidence="2" id="KW-0378">Hydrolase</keyword>
<dbReference type="PANTHER" id="PTHR45738">
    <property type="entry name" value="POLYPHOSPHOINOSITIDE PHOSPHATASE"/>
    <property type="match status" value="1"/>
</dbReference>
<dbReference type="InterPro" id="IPR002013">
    <property type="entry name" value="SAC_dom"/>
</dbReference>
<dbReference type="GO" id="GO:0043813">
    <property type="term" value="F:phosphatidylinositol-3,5-bisphosphate 5-phosphatase activity"/>
    <property type="evidence" value="ECO:0007669"/>
    <property type="project" value="InterPro"/>
</dbReference>
<dbReference type="Proteomes" id="UP000320475">
    <property type="component" value="Unassembled WGS sequence"/>
</dbReference>
<keyword evidence="8" id="KW-1185">Reference proteome</keyword>
<protein>
    <recommendedName>
        <fullName evidence="5">SAC domain-containing protein</fullName>
    </recommendedName>
</protein>
<dbReference type="STRING" id="286115.A0A507CQA3"/>
<evidence type="ECO:0000313" key="7">
    <source>
        <dbReference type="EMBL" id="TPX41322.1"/>
    </source>
</evidence>
<dbReference type="GO" id="GO:0012505">
    <property type="term" value="C:endomembrane system"/>
    <property type="evidence" value="ECO:0007669"/>
    <property type="project" value="UniProtKB-SubCell"/>
</dbReference>
<proteinExistence type="predicted"/>
<dbReference type="InterPro" id="IPR043573">
    <property type="entry name" value="Fig4-like"/>
</dbReference>
<comment type="subcellular location">
    <subcellularLocation>
        <location evidence="1">Endomembrane system</location>
    </subcellularLocation>
</comment>
<name>A0A507CQA3_9FUNG</name>
<dbReference type="EMBL" id="QEAN01000388">
    <property type="protein sequence ID" value="TPX38607.1"/>
    <property type="molecule type" value="Genomic_DNA"/>
</dbReference>
<evidence type="ECO:0000256" key="4">
    <source>
        <dbReference type="SAM" id="MobiDB-lite"/>
    </source>
</evidence>
<dbReference type="PANTHER" id="PTHR45738:SF5">
    <property type="entry name" value="POLYPHOSPHOINOSITIDE PHOSPHATASE"/>
    <property type="match status" value="1"/>
</dbReference>
<evidence type="ECO:0000256" key="3">
    <source>
        <dbReference type="ARBA" id="ARBA00023136"/>
    </source>
</evidence>
<dbReference type="VEuPathDB" id="FungiDB:SeMB42_g06635"/>
<sequence>MASSSASSSTSGLTRFTLYETKSRYYVVGMTISRDHYRVMKIDRTADVQEVNLVCDPTIYSETEVADLLKMICEGNPGGIQRVTSFYGIMGFIRFLEGYYMIIVTKRKVIAVLGGHYIYHVEATISIPLLGPTAKVERKLDESRYIQLITTLDLTKGFYFSYTYDLSQTLQLNLTGLPNSVESNKFVWNTYLLQPVMATAASNTPTISKLQSLIGHGDDHFNLDREYPDWFIRVIHGFVGQFKISVFGKPVFVTLIARRSRHFAGARFFRRGINDKGHVANEVETEQIVHDGTTTSFFIPSGHLGHKPSYTSFVQHRGSIPLFWSQEPSNVVAKPPIEVTRVDPYFSAAALHFDDLFYRYGPRIICLNLVKSKEKTPRESKLLHEYTRCVDYLNQFLPEDRQINYYHFDMAKATKSDDQNVIEYLEDLAEQVLATTGLFHSGAEPYMNALQHSANAATAYEEINRILGRRQNGVVRTNCIDCLDRTNAAQFIIGKCALGHQLYALGVTSSTRIPFDTDATILLNEAFHDHGDILAMQYGGSHLVNTMEGYRKMQDWHSQSRDMYESLRRWASNSFTDAEKQDAINLFLGNYVPYLNNISLWDMKTDFFLHNEDPRSRQPLRSYTRWWTADLFAFLDEPERPKNDSCFEEYYRLRTLSTFADMFAFNMNSTTRLIREDVFSLSPFVVRVNPLQPTRFSIGDVKRYVTLKNMEQQDKAQPNYKKMEAGPRELESRDPEAGFYSTKSLAIRMGHPRVSLQEVKHYRKYTTEYVLQPLTLPASQNDDMTIFSMLTPPTITTTHARIPAPPANPPHPDSSFFVSWVSGASAPLSFSTTHYDKSVYNQYVTSGKTSYCLASIQNEDDSIGEAYERWLMKGLWKTDVS</sequence>
<dbReference type="Pfam" id="PF02383">
    <property type="entry name" value="Syja_N"/>
    <property type="match status" value="1"/>
</dbReference>
<accession>A0A507CQA3</accession>
<gene>
    <name evidence="7" type="ORF">SeLEV6574_g06160</name>
    <name evidence="6" type="ORF">SeMB42_g06635</name>
</gene>
<evidence type="ECO:0000256" key="2">
    <source>
        <dbReference type="ARBA" id="ARBA00022801"/>
    </source>
</evidence>